<sequence>EMKQLIVVENKDSFGLLRKLRSDNCLPRTSPLDRVPFLLGNRHVSGFVNISKPLLILPFFRKIHEKMKLKAAQELTVVVNLLKLGLHDDIEILRSEVYKNIKGMASFSDGILLFYCSCGGAFENLEENCLEFDCPLYWFKDGNEEVVVDCISAAIGGNAAYDELMYTCRGTGALYFTSMWASSWKEMREERKKSRNFNENYLKDPRYSRVVKLDTGLSYDPDFHKNVRDFARTFDMEIIEVKGSVELAEKSYRTAKKGVVQHTLK</sequence>
<comment type="caution">
    <text evidence="2">The sequence shown here is derived from an EMBL/GenBank/DDBJ whole genome shotgun (WGS) entry which is preliminary data.</text>
</comment>
<accession>A0A0F8TRI0</accession>
<evidence type="ECO:0000313" key="2">
    <source>
        <dbReference type="EMBL" id="KKH81576.1"/>
    </source>
</evidence>
<dbReference type="AlphaFoldDB" id="A0A0F8TRI0"/>
<organism evidence="2 3">
    <name type="scientific">Methanosarcina mazei</name>
    <name type="common">Methanosarcina frisia</name>
    <dbReference type="NCBI Taxonomy" id="2209"/>
    <lineage>
        <taxon>Archaea</taxon>
        <taxon>Methanobacteriati</taxon>
        <taxon>Methanobacteriota</taxon>
        <taxon>Stenosarchaea group</taxon>
        <taxon>Methanomicrobia</taxon>
        <taxon>Methanosarcinales</taxon>
        <taxon>Methanosarcinaceae</taxon>
        <taxon>Methanosarcina</taxon>
    </lineage>
</organism>
<dbReference type="Pfam" id="PF07796">
    <property type="entry name" value="DUF1638"/>
    <property type="match status" value="1"/>
</dbReference>
<feature type="domain" description="DUF1638" evidence="1">
    <location>
        <begin position="82"/>
        <end position="251"/>
    </location>
</feature>
<dbReference type="PATRIC" id="fig|2209.57.peg.440"/>
<protein>
    <recommendedName>
        <fullName evidence="1">DUF1638 domain-containing protein</fullName>
    </recommendedName>
</protein>
<dbReference type="Proteomes" id="UP000033814">
    <property type="component" value="Unassembled WGS sequence"/>
</dbReference>
<reference evidence="2 3" key="1">
    <citation type="journal article" date="2015" name="ISME J.">
        <title>Genomic and phenotypic differentiation among Methanosarcina mazei populations from Columbia River sediment.</title>
        <authorList>
            <person name="Youngblut N.D."/>
            <person name="Wirth J.S."/>
            <person name="Henriksen J.R."/>
            <person name="Smith M."/>
            <person name="Simon H."/>
            <person name="Metcalf W.W."/>
            <person name="Whitaker R.J."/>
        </authorList>
    </citation>
    <scope>NUCLEOTIDE SEQUENCE [LARGE SCALE GENOMIC DNA]</scope>
    <source>
        <strain evidence="2 3">1.H.M.2.2</strain>
    </source>
</reference>
<gene>
    <name evidence="2" type="ORF">DU82_01955</name>
</gene>
<name>A0A0F8TRI0_METMZ</name>
<feature type="non-terminal residue" evidence="2">
    <location>
        <position position="1"/>
    </location>
</feature>
<dbReference type="InterPro" id="IPR012437">
    <property type="entry name" value="DUF1638"/>
</dbReference>
<evidence type="ECO:0000259" key="1">
    <source>
        <dbReference type="Pfam" id="PF07796"/>
    </source>
</evidence>
<dbReference type="RefSeq" id="WP_050035639.1">
    <property type="nucleotide sequence ID" value="NZ_JJQV01000110.1"/>
</dbReference>
<evidence type="ECO:0000313" key="3">
    <source>
        <dbReference type="Proteomes" id="UP000033814"/>
    </source>
</evidence>
<dbReference type="EMBL" id="JJQV01000110">
    <property type="protein sequence ID" value="KKH81576.1"/>
    <property type="molecule type" value="Genomic_DNA"/>
</dbReference>
<proteinExistence type="predicted"/>